<dbReference type="Pfam" id="PF00078">
    <property type="entry name" value="RVT_1"/>
    <property type="match status" value="1"/>
</dbReference>
<keyword evidence="3" id="KW-1185">Reference proteome</keyword>
<dbReference type="CDD" id="cd00085">
    <property type="entry name" value="HNHc"/>
    <property type="match status" value="1"/>
</dbReference>
<dbReference type="InterPro" id="IPR043502">
    <property type="entry name" value="DNA/RNA_pol_sf"/>
</dbReference>
<dbReference type="NCBIfam" id="TIGR04416">
    <property type="entry name" value="group_II_RT_mat"/>
    <property type="match status" value="1"/>
</dbReference>
<dbReference type="Proteomes" id="UP000789423">
    <property type="component" value="Unassembled WGS sequence"/>
</dbReference>
<comment type="caution">
    <text evidence="2">The sequence shown here is derived from an EMBL/GenBank/DDBJ whole genome shotgun (WGS) entry which is preliminary data.</text>
</comment>
<dbReference type="EMBL" id="CAKJTI010000004">
    <property type="protein sequence ID" value="CAG9612148.1"/>
    <property type="molecule type" value="Genomic_DNA"/>
</dbReference>
<dbReference type="RefSeq" id="WP_230574348.1">
    <property type="nucleotide sequence ID" value="NZ_CAKJTI010000004.1"/>
</dbReference>
<dbReference type="PANTHER" id="PTHR34047:SF8">
    <property type="entry name" value="PROTEIN YKFC"/>
    <property type="match status" value="1"/>
</dbReference>
<evidence type="ECO:0000259" key="1">
    <source>
        <dbReference type="PROSITE" id="PS50878"/>
    </source>
</evidence>
<accession>A0ABM8Y8U8</accession>
<dbReference type="InterPro" id="IPR030931">
    <property type="entry name" value="Group_II_RT_mat"/>
</dbReference>
<evidence type="ECO:0000313" key="2">
    <source>
        <dbReference type="EMBL" id="CAG9612148.1"/>
    </source>
</evidence>
<name>A0ABM8Y8U8_9BACI</name>
<protein>
    <recommendedName>
        <fullName evidence="1">Reverse transcriptase domain-containing protein</fullName>
    </recommendedName>
</protein>
<reference evidence="2 3" key="1">
    <citation type="submission" date="2021-10" db="EMBL/GenBank/DDBJ databases">
        <authorList>
            <person name="Criscuolo A."/>
        </authorList>
    </citation>
    <scope>NUCLEOTIDE SEQUENCE [LARGE SCALE GENOMIC DNA]</scope>
    <source>
        <strain evidence="3">CIP 111899</strain>
    </source>
</reference>
<organism evidence="2 3">
    <name type="scientific">Bacillus rhizoplanae</name>
    <dbReference type="NCBI Taxonomy" id="2880966"/>
    <lineage>
        <taxon>Bacteria</taxon>
        <taxon>Bacillati</taxon>
        <taxon>Bacillota</taxon>
        <taxon>Bacilli</taxon>
        <taxon>Bacillales</taxon>
        <taxon>Bacillaceae</taxon>
        <taxon>Bacillus</taxon>
    </lineage>
</organism>
<dbReference type="Gene3D" id="1.10.30.50">
    <property type="match status" value="1"/>
</dbReference>
<dbReference type="InterPro" id="IPR051083">
    <property type="entry name" value="GrpII_Intron_Splice-Mob/Def"/>
</dbReference>
<dbReference type="PROSITE" id="PS50878">
    <property type="entry name" value="RT_POL"/>
    <property type="match status" value="1"/>
</dbReference>
<sequence length="640" mass="76127">MKVDARRIKSEFMLNRTLDEMYAKSKDGNEPFYNLIELMKNRETIITAIHNIKSNKGSKTKGIDNKDIYNYLQLPEQTLLNLIRSCIDNYYPNPVRRVYIPKTDGKKRPLGIPTILDRIIQELARIVLEPIAEGKFYEYSFGFRPNRSIEHAQREVLDRVQRSKMYIAIEGDIRGYFDNIDHNKLLKIMWSLGIRDKRFLMLIKKMLKAGVMENNMQIDNHLGTPQGGIISPLLANIYLNNFDWMIARKFQDHSARYDVSNPYSDGLRRVHKKHKKCQIVRYADDWIILCEDMDQAESLLRTSRKYLKHVLNLELSNEKTIITDLRKKRVKFLGFEFFVEKNHSKKTKSLSCHSIPDIKRLKNKVRQVAKEIRKIHNLRQPRENIAILEKVNSMIVGIADFYKTSSAAHIMKRQDQKLYQVAYKKWCKLQSGGQKRRWENYVIPAKETNNRPNRHQRRNDRIFYLEADEVKIGLTKFSFTEARIPYRWKTGISCYTEEGRKFLETKRQKKFLLERDVIYSQETLWSRIYELKHKRLHPRYNFEYIMNREYAYNRDKGKCRCCDSFLYPWNIHCHHIKPWLPLYEVNKVPNLATVCQSCHLMIHEKKNVEGSPKTVKKIEKFQYQLTKETADYNAAMNVSS</sequence>
<dbReference type="InterPro" id="IPR000477">
    <property type="entry name" value="RT_dom"/>
</dbReference>
<feature type="domain" description="Reverse transcriptase" evidence="1">
    <location>
        <begin position="81"/>
        <end position="337"/>
    </location>
</feature>
<evidence type="ECO:0000313" key="3">
    <source>
        <dbReference type="Proteomes" id="UP000789423"/>
    </source>
</evidence>
<dbReference type="PANTHER" id="PTHR34047">
    <property type="entry name" value="NUCLEAR INTRON MATURASE 1, MITOCHONDRIAL-RELATED"/>
    <property type="match status" value="1"/>
</dbReference>
<dbReference type="SUPFAM" id="SSF56672">
    <property type="entry name" value="DNA/RNA polymerases"/>
    <property type="match status" value="1"/>
</dbReference>
<proteinExistence type="predicted"/>
<dbReference type="InterPro" id="IPR003615">
    <property type="entry name" value="HNH_nuc"/>
</dbReference>
<gene>
    <name evidence="2" type="ORF">BACCIP111899_01320</name>
</gene>
<dbReference type="CDD" id="cd01651">
    <property type="entry name" value="RT_G2_intron"/>
    <property type="match status" value="1"/>
</dbReference>